<dbReference type="Pfam" id="PF13411">
    <property type="entry name" value="MerR_1"/>
    <property type="match status" value="1"/>
</dbReference>
<dbReference type="InterPro" id="IPR047057">
    <property type="entry name" value="MerR_fam"/>
</dbReference>
<name>A0ABM6QBU1_9PROT</name>
<dbReference type="RefSeq" id="WP_101285449.1">
    <property type="nucleotide sequence ID" value="NZ_CP024199.1"/>
</dbReference>
<reference evidence="3 4" key="1">
    <citation type="submission" date="2017-10" db="EMBL/GenBank/DDBJ databases">
        <title>Biodiversity and function of Thalassospira species in the particle-attached aromatic-hydrocarbon-degrading consortia from the surface seawater of the China South Sea.</title>
        <authorList>
            <person name="Dong C."/>
            <person name="Liu R."/>
            <person name="Shao Z."/>
        </authorList>
    </citation>
    <scope>NUCLEOTIDE SEQUENCE [LARGE SCALE GENOMIC DNA]</scope>
    <source>
        <strain evidence="3 4">CSC3H3</strain>
    </source>
</reference>
<dbReference type="PANTHER" id="PTHR30204:SF93">
    <property type="entry name" value="HTH MERR-TYPE DOMAIN-CONTAINING PROTEIN"/>
    <property type="match status" value="1"/>
</dbReference>
<dbReference type="PROSITE" id="PS50937">
    <property type="entry name" value="HTH_MERR_2"/>
    <property type="match status" value="1"/>
</dbReference>
<evidence type="ECO:0000259" key="2">
    <source>
        <dbReference type="PROSITE" id="PS50937"/>
    </source>
</evidence>
<dbReference type="SUPFAM" id="SSF46955">
    <property type="entry name" value="Putative DNA-binding domain"/>
    <property type="match status" value="1"/>
</dbReference>
<evidence type="ECO:0000313" key="3">
    <source>
        <dbReference type="EMBL" id="AUG54008.1"/>
    </source>
</evidence>
<dbReference type="InterPro" id="IPR009061">
    <property type="entry name" value="DNA-bd_dom_put_sf"/>
</dbReference>
<dbReference type="InterPro" id="IPR000551">
    <property type="entry name" value="MerR-type_HTH_dom"/>
</dbReference>
<feature type="domain" description="HTH merR-type" evidence="2">
    <location>
        <begin position="1"/>
        <end position="69"/>
    </location>
</feature>
<dbReference type="Gene3D" id="1.10.1660.10">
    <property type="match status" value="1"/>
</dbReference>
<accession>A0ABM6QBU1</accession>
<evidence type="ECO:0000313" key="4">
    <source>
        <dbReference type="Proteomes" id="UP000233458"/>
    </source>
</evidence>
<dbReference type="EMBL" id="CP024199">
    <property type="protein sequence ID" value="AUG54008.1"/>
    <property type="molecule type" value="Genomic_DNA"/>
</dbReference>
<proteinExistence type="predicted"/>
<dbReference type="Proteomes" id="UP000233458">
    <property type="component" value="Chromosome"/>
</dbReference>
<dbReference type="SMART" id="SM00422">
    <property type="entry name" value="HTH_MERR"/>
    <property type="match status" value="1"/>
</dbReference>
<organism evidence="3 4">
    <name type="scientific">Thalassospira marina</name>
    <dbReference type="NCBI Taxonomy" id="2048283"/>
    <lineage>
        <taxon>Bacteria</taxon>
        <taxon>Pseudomonadati</taxon>
        <taxon>Pseudomonadota</taxon>
        <taxon>Alphaproteobacteria</taxon>
        <taxon>Rhodospirillales</taxon>
        <taxon>Thalassospiraceae</taxon>
        <taxon>Thalassospira</taxon>
    </lineage>
</organism>
<keyword evidence="4" id="KW-1185">Reference proteome</keyword>
<evidence type="ECO:0000256" key="1">
    <source>
        <dbReference type="ARBA" id="ARBA00023125"/>
    </source>
</evidence>
<gene>
    <name evidence="3" type="ORF">CSC3H3_15735</name>
</gene>
<keyword evidence="1" id="KW-0238">DNA-binding</keyword>
<dbReference type="CDD" id="cd00592">
    <property type="entry name" value="HTH_MerR-like"/>
    <property type="match status" value="1"/>
</dbReference>
<sequence length="257" mass="28415">MQSKDIAKRAGVTARTLRHYHQIGLLAEPVRAANGYRHYTIQHLIRLLRIKRLSALGLTLSELAPLLEDGDAQRSEILDQLDASLADKIERLNEQKQLIATLRGGTGPLDVSPELGAALFPLETGRSNDAKNSGREQSTLIDQMVNAKGRLILSELYSRLAAPDMAEIVLTLGQRFDRLGTDINDREVLELVDDYIQHLGDWMKEYNATISQFAQAETNLVLWTHALEATTPQQRRVLTEIGLRLISNGGSTGASGN</sequence>
<protein>
    <submittedName>
        <fullName evidence="3">MerR family transcriptional regulator</fullName>
    </submittedName>
</protein>
<dbReference type="PANTHER" id="PTHR30204">
    <property type="entry name" value="REDOX-CYCLING DRUG-SENSING TRANSCRIPTIONAL ACTIVATOR SOXR"/>
    <property type="match status" value="1"/>
</dbReference>